<dbReference type="InterPro" id="IPR050745">
    <property type="entry name" value="Multifunctional_regulatory"/>
</dbReference>
<dbReference type="Gene3D" id="1.25.40.20">
    <property type="entry name" value="Ankyrin repeat-containing domain"/>
    <property type="match status" value="2"/>
</dbReference>
<dbReference type="PANTHER" id="PTHR24189:SF50">
    <property type="entry name" value="ANKYRIN REPEAT AND SOCS BOX PROTEIN 2"/>
    <property type="match status" value="1"/>
</dbReference>
<gene>
    <name evidence="4" type="ORF">CHGG_07513</name>
</gene>
<protein>
    <submittedName>
        <fullName evidence="4">Uncharacterized protein</fullName>
    </submittedName>
</protein>
<dbReference type="HOGENOM" id="CLU_308158_0_0_1"/>
<dbReference type="PANTHER" id="PTHR24189">
    <property type="entry name" value="MYOTROPHIN"/>
    <property type="match status" value="1"/>
</dbReference>
<dbReference type="Proteomes" id="UP000001056">
    <property type="component" value="Unassembled WGS sequence"/>
</dbReference>
<proteinExistence type="predicted"/>
<feature type="compositionally biased region" description="Acidic residues" evidence="3">
    <location>
        <begin position="780"/>
        <end position="790"/>
    </location>
</feature>
<dbReference type="AlphaFoldDB" id="Q2GWZ1"/>
<keyword evidence="1" id="KW-0677">Repeat</keyword>
<accession>Q2GWZ1</accession>
<keyword evidence="2" id="KW-0040">ANK repeat</keyword>
<feature type="compositionally biased region" description="Basic residues" evidence="3">
    <location>
        <begin position="518"/>
        <end position="530"/>
    </location>
</feature>
<dbReference type="InterPro" id="IPR036770">
    <property type="entry name" value="Ankyrin_rpt-contain_sf"/>
</dbReference>
<evidence type="ECO:0000313" key="4">
    <source>
        <dbReference type="EMBL" id="EAQ86260.1"/>
    </source>
</evidence>
<dbReference type="SUPFAM" id="SSF48403">
    <property type="entry name" value="Ankyrin repeat"/>
    <property type="match status" value="1"/>
</dbReference>
<name>Q2GWZ1_CHAGB</name>
<dbReference type="eggNOG" id="ENOG502RYJ5">
    <property type="taxonomic scope" value="Eukaryota"/>
</dbReference>
<evidence type="ECO:0000256" key="3">
    <source>
        <dbReference type="SAM" id="MobiDB-lite"/>
    </source>
</evidence>
<feature type="region of interest" description="Disordered" evidence="3">
    <location>
        <begin position="507"/>
        <end position="536"/>
    </location>
</feature>
<dbReference type="InParanoid" id="Q2GWZ1"/>
<dbReference type="OrthoDB" id="2684236at2759"/>
<feature type="compositionally biased region" description="Polar residues" evidence="3">
    <location>
        <begin position="507"/>
        <end position="517"/>
    </location>
</feature>
<reference evidence="5" key="1">
    <citation type="journal article" date="2015" name="Genome Announc.">
        <title>Draft genome sequence of the cellulolytic fungus Chaetomium globosum.</title>
        <authorList>
            <person name="Cuomo C.A."/>
            <person name="Untereiner W.A."/>
            <person name="Ma L.-J."/>
            <person name="Grabherr M."/>
            <person name="Birren B.W."/>
        </authorList>
    </citation>
    <scope>NUCLEOTIDE SEQUENCE [LARGE SCALE GENOMIC DNA]</scope>
    <source>
        <strain evidence="5">ATCC 6205 / CBS 148.51 / DSM 1962 / NBRC 6347 / NRRL 1970</strain>
    </source>
</reference>
<dbReference type="EMBL" id="CH408033">
    <property type="protein sequence ID" value="EAQ86260.1"/>
    <property type="molecule type" value="Genomic_DNA"/>
</dbReference>
<evidence type="ECO:0000256" key="1">
    <source>
        <dbReference type="ARBA" id="ARBA00022737"/>
    </source>
</evidence>
<feature type="region of interest" description="Disordered" evidence="3">
    <location>
        <begin position="720"/>
        <end position="743"/>
    </location>
</feature>
<keyword evidence="5" id="KW-1185">Reference proteome</keyword>
<feature type="compositionally biased region" description="Low complexity" evidence="3">
    <location>
        <begin position="725"/>
        <end position="735"/>
    </location>
</feature>
<evidence type="ECO:0000313" key="5">
    <source>
        <dbReference type="Proteomes" id="UP000001056"/>
    </source>
</evidence>
<sequence>MASSFAFGKPRLLNVQDSMATPERRTISPAAPVTLTSLPTEILEIIGSHLITRTKPNEPPPLSDLHALVATCRRTHWEFNDKLLYSIDAVDPLGSVALLWGAATGQIKTMERAVRHGADIHREDVVGDLTTDPRNIPPGGYIKGRTLRGKRKESPKRRGTALHFAVKMGQDEAVKWLLDPLQNAAYAGNWDIFSYILDQPGAERRLHANYWDWSLSNLSKFEPTLLNLVYMGSGLDNRDSRVQIIRELVRRGMRSGANAEPTGNTSLLFRACKGGVFGIAVDLINADAILPSVYQSSQTLFYHVLKTPKDLFYPRLDADDPYVGNYYVRKPGCHQRDRLDLVRLLVEKGYVNINHMWGQGWASETVAMLAASPTRTRNGSVETLELVRELGANLQQVNAMGMNTLHYLVKQLTSPRADGAPRTGAFNCWSTVKYLLQDMGLALWSMDAQGRTALDYVYDAAREATRRELRSPTRSESRVYSWDLLTVHLAETILAHSGLSAASPCSALTSPTSVSRNQRNKTKHPSRRPRQTVAEKSKLQACNTWEVVGEGEGEAPCLDGLAHPVPYPRAFLEDCMLAGLRGFWSTGMPWRLINAAITTSFAYTVTPACKTSWTALTGLAWSNVDDPQTITLPCPRCTTNLQIPWTTCSNPPGYPFDGIPDLTGTGYGDGNLQHHCDSCQTTINKPLLCVAKFTNDVNCLLNPAINRPMPGTLLDLRNGKPPLSPSASSWGASPPATFPNRLLKKRNDNPKMQVTGLIAWRVGGKDFWRETGEGEGAVGEVEDSEDDAAEEQAGGAGEYVGFEVHRGSAAAAAIDADGDGDAGAGPEGGSYVDREVCPGVELVAEGGDGMVEVEALSLVAGGDVEGDVEEGLRGLVRNADDRGNRKRNQCRQNQLGQKLCYVWSARALTLRFAFRLAFGEAKSNTRSKRAIVNDVRRGERGEWEGIIQLGQPCRASKK</sequence>
<dbReference type="RefSeq" id="XP_001225169.1">
    <property type="nucleotide sequence ID" value="XM_001225168.1"/>
</dbReference>
<feature type="region of interest" description="Disordered" evidence="3">
    <location>
        <begin position="774"/>
        <end position="793"/>
    </location>
</feature>
<dbReference type="GeneID" id="4394347"/>
<dbReference type="VEuPathDB" id="FungiDB:CHGG_07513"/>
<organism evidence="4 5">
    <name type="scientific">Chaetomium globosum (strain ATCC 6205 / CBS 148.51 / DSM 1962 / NBRC 6347 / NRRL 1970)</name>
    <name type="common">Soil fungus</name>
    <dbReference type="NCBI Taxonomy" id="306901"/>
    <lineage>
        <taxon>Eukaryota</taxon>
        <taxon>Fungi</taxon>
        <taxon>Dikarya</taxon>
        <taxon>Ascomycota</taxon>
        <taxon>Pezizomycotina</taxon>
        <taxon>Sordariomycetes</taxon>
        <taxon>Sordariomycetidae</taxon>
        <taxon>Sordariales</taxon>
        <taxon>Chaetomiaceae</taxon>
        <taxon>Chaetomium</taxon>
    </lineage>
</organism>
<evidence type="ECO:0000256" key="2">
    <source>
        <dbReference type="ARBA" id="ARBA00023043"/>
    </source>
</evidence>